<reference evidence="1" key="1">
    <citation type="journal article" date="2014" name="Int. J. Syst. Evol. Microbiol.">
        <title>Complete genome sequence of Corynebacterium casei LMG S-19264T (=DSM 44701T), isolated from a smear-ripened cheese.</title>
        <authorList>
            <consortium name="US DOE Joint Genome Institute (JGI-PGF)"/>
            <person name="Walter F."/>
            <person name="Albersmeier A."/>
            <person name="Kalinowski J."/>
            <person name="Ruckert C."/>
        </authorList>
    </citation>
    <scope>NUCLEOTIDE SEQUENCE</scope>
    <source>
        <strain evidence="1">CGMCC 1.15034</strain>
    </source>
</reference>
<evidence type="ECO:0000313" key="2">
    <source>
        <dbReference type="Proteomes" id="UP000625079"/>
    </source>
</evidence>
<comment type="caution">
    <text evidence="1">The sequence shown here is derived from an EMBL/GenBank/DDBJ whole genome shotgun (WGS) entry which is preliminary data.</text>
</comment>
<name>A0AA87W656_9BRAD</name>
<reference evidence="1" key="2">
    <citation type="submission" date="2022-12" db="EMBL/GenBank/DDBJ databases">
        <authorList>
            <person name="Sun Q."/>
            <person name="Zhou Y."/>
        </authorList>
    </citation>
    <scope>NUCLEOTIDE SEQUENCE</scope>
    <source>
        <strain evidence="1">CGMCC 1.15034</strain>
    </source>
</reference>
<protein>
    <submittedName>
        <fullName evidence="1">Uncharacterized protein</fullName>
    </submittedName>
</protein>
<proteinExistence type="predicted"/>
<organism evidence="1 2">
    <name type="scientific">Bradyrhizobium guangdongense</name>
    <dbReference type="NCBI Taxonomy" id="1325090"/>
    <lineage>
        <taxon>Bacteria</taxon>
        <taxon>Pseudomonadati</taxon>
        <taxon>Pseudomonadota</taxon>
        <taxon>Alphaproteobacteria</taxon>
        <taxon>Hyphomicrobiales</taxon>
        <taxon>Nitrobacteraceae</taxon>
        <taxon>Bradyrhizobium</taxon>
    </lineage>
</organism>
<accession>A0AA87W656</accession>
<evidence type="ECO:0000313" key="1">
    <source>
        <dbReference type="EMBL" id="GGI27496.1"/>
    </source>
</evidence>
<gene>
    <name evidence="1" type="ORF">GCM10010987_44680</name>
</gene>
<sequence>MTQQAPATSSAMQLRGIEVEAPNKMSASAKFAKVARMTTSLLNLRTMAAFAKPPPIAPKPKVPNIMP</sequence>
<dbReference type="EMBL" id="BMHC01000010">
    <property type="protein sequence ID" value="GGI27496.1"/>
    <property type="molecule type" value="Genomic_DNA"/>
</dbReference>
<dbReference type="Proteomes" id="UP000625079">
    <property type="component" value="Unassembled WGS sequence"/>
</dbReference>
<dbReference type="AlphaFoldDB" id="A0AA87W656"/>